<dbReference type="STRING" id="742152.A0A2H3JNP2"/>
<evidence type="ECO:0000313" key="2">
    <source>
        <dbReference type="EMBL" id="PCH39348.1"/>
    </source>
</evidence>
<dbReference type="EMBL" id="KB467987">
    <property type="protein sequence ID" value="PCH39348.1"/>
    <property type="molecule type" value="Genomic_DNA"/>
</dbReference>
<feature type="compositionally biased region" description="Pro residues" evidence="1">
    <location>
        <begin position="587"/>
        <end position="598"/>
    </location>
</feature>
<dbReference type="Pfam" id="PF08202">
    <property type="entry name" value="MIS13"/>
    <property type="match status" value="1"/>
</dbReference>
<protein>
    <recommendedName>
        <fullName evidence="4">Mis12-Mtw1 protein family</fullName>
    </recommendedName>
</protein>
<dbReference type="GO" id="GO:0000444">
    <property type="term" value="C:MIS12/MIND type complex"/>
    <property type="evidence" value="ECO:0007669"/>
    <property type="project" value="InterPro"/>
</dbReference>
<dbReference type="AlphaFoldDB" id="A0A2H3JNP2"/>
<feature type="compositionally biased region" description="Polar residues" evidence="1">
    <location>
        <begin position="1"/>
        <end position="13"/>
    </location>
</feature>
<feature type="compositionally biased region" description="Basic and acidic residues" evidence="1">
    <location>
        <begin position="561"/>
        <end position="573"/>
    </location>
</feature>
<dbReference type="PANTHER" id="PTHR14778:SF2">
    <property type="entry name" value="KINETOCHORE-ASSOCIATED PROTEIN DSN1 HOMOLOG"/>
    <property type="match status" value="1"/>
</dbReference>
<feature type="compositionally biased region" description="Polar residues" evidence="1">
    <location>
        <begin position="294"/>
        <end position="308"/>
    </location>
</feature>
<proteinExistence type="predicted"/>
<sequence>MHGSGLSSQTVTVQVEMIPAHSQPSSSKRKGTEDNNPLANTSKRTKKEASAKTVKRKLNGEEQPGGLVIVRAPSARPWDAQGNDTVPPESQPRATSRPPSSHSQRPHPTEPSNQPAKKFRADGSTTSARQLAKGKDRALPPSIQEEPEIDEDVRQMQTEADALRRKSQAAANSVGTLDQALHFPPPRGSRQQHGPPSQQRVHDAAMPLPLSESPAIERNRFMREGSNHRRKRSLSRGKRISSSYETTGVISYPHTSVPIASFHKHIDGDIPEPARARQLLIWCSDRAMSEQTERLQQGSSSKPGQSNKPGKDPPPLSPQAAQLLKRAQEAVIQMLAQKKIDTNVYGAEDERDPAIPRKENEQNVKNRARELKFNAHIQRSRAEDDSWLEVTRHYNAYRQEILAELNTAASAKAKGKQRASADQVEEWDVEERSLPKHFRGSTNLDLARQVTGAEARKKGALNTRLESLEYTMDRLLAITNSALETTETAEMDLDRRFALLNISLATRSQPVPSTLPPAAGALSTYLPPSLSRPPPTTDPQDLLRALSRIDASRPQNQVGDAARRAIREVRRATDAPGGMAERRLTGVPPPTPRKPPGTPRRAGTPGRGR</sequence>
<dbReference type="GO" id="GO:0007059">
    <property type="term" value="P:chromosome segregation"/>
    <property type="evidence" value="ECO:0007669"/>
    <property type="project" value="InterPro"/>
</dbReference>
<name>A0A2H3JNP2_WOLCO</name>
<dbReference type="OMA" id="DVRQMQS"/>
<feature type="region of interest" description="Disordered" evidence="1">
    <location>
        <begin position="1"/>
        <end position="215"/>
    </location>
</feature>
<feature type="compositionally biased region" description="Basic residues" evidence="1">
    <location>
        <begin position="228"/>
        <end position="239"/>
    </location>
</feature>
<evidence type="ECO:0000256" key="1">
    <source>
        <dbReference type="SAM" id="MobiDB-lite"/>
    </source>
</evidence>
<dbReference type="InterPro" id="IPR013218">
    <property type="entry name" value="Dsn1/Mis13"/>
</dbReference>
<dbReference type="PANTHER" id="PTHR14778">
    <property type="entry name" value="KINETOCHORE-ASSOCIATED PROTEIN DSN1 HOMOLOG"/>
    <property type="match status" value="1"/>
</dbReference>
<organism evidence="2 3">
    <name type="scientific">Wolfiporia cocos (strain MD-104)</name>
    <name type="common">Brown rot fungus</name>
    <dbReference type="NCBI Taxonomy" id="742152"/>
    <lineage>
        <taxon>Eukaryota</taxon>
        <taxon>Fungi</taxon>
        <taxon>Dikarya</taxon>
        <taxon>Basidiomycota</taxon>
        <taxon>Agaricomycotina</taxon>
        <taxon>Agaricomycetes</taxon>
        <taxon>Polyporales</taxon>
        <taxon>Phaeolaceae</taxon>
        <taxon>Wolfiporia</taxon>
    </lineage>
</organism>
<feature type="compositionally biased region" description="Low complexity" evidence="1">
    <location>
        <begin position="599"/>
        <end position="609"/>
    </location>
</feature>
<feature type="region of interest" description="Disordered" evidence="1">
    <location>
        <begin position="290"/>
        <end position="318"/>
    </location>
</feature>
<gene>
    <name evidence="2" type="ORF">WOLCODRAFT_141197</name>
</gene>
<accession>A0A2H3JNP2</accession>
<feature type="region of interest" description="Disordered" evidence="1">
    <location>
        <begin position="222"/>
        <end position="241"/>
    </location>
</feature>
<feature type="region of interest" description="Disordered" evidence="1">
    <location>
        <begin position="508"/>
        <end position="609"/>
    </location>
</feature>
<dbReference type="GO" id="GO:0051301">
    <property type="term" value="P:cell division"/>
    <property type="evidence" value="ECO:0007669"/>
    <property type="project" value="InterPro"/>
</dbReference>
<evidence type="ECO:0008006" key="4">
    <source>
        <dbReference type="Google" id="ProtNLM"/>
    </source>
</evidence>
<feature type="compositionally biased region" description="Polar residues" evidence="1">
    <location>
        <begin position="189"/>
        <end position="199"/>
    </location>
</feature>
<reference evidence="2 3" key="1">
    <citation type="journal article" date="2012" name="Science">
        <title>The Paleozoic origin of enzymatic lignin decomposition reconstructed from 31 fungal genomes.</title>
        <authorList>
            <person name="Floudas D."/>
            <person name="Binder M."/>
            <person name="Riley R."/>
            <person name="Barry K."/>
            <person name="Blanchette R.A."/>
            <person name="Henrissat B."/>
            <person name="Martinez A.T."/>
            <person name="Otillar R."/>
            <person name="Spatafora J.W."/>
            <person name="Yadav J.S."/>
            <person name="Aerts A."/>
            <person name="Benoit I."/>
            <person name="Boyd A."/>
            <person name="Carlson A."/>
            <person name="Copeland A."/>
            <person name="Coutinho P.M."/>
            <person name="de Vries R.P."/>
            <person name="Ferreira P."/>
            <person name="Findley K."/>
            <person name="Foster B."/>
            <person name="Gaskell J."/>
            <person name="Glotzer D."/>
            <person name="Gorecki P."/>
            <person name="Heitman J."/>
            <person name="Hesse C."/>
            <person name="Hori C."/>
            <person name="Igarashi K."/>
            <person name="Jurgens J.A."/>
            <person name="Kallen N."/>
            <person name="Kersten P."/>
            <person name="Kohler A."/>
            <person name="Kuees U."/>
            <person name="Kumar T.K.A."/>
            <person name="Kuo A."/>
            <person name="LaButti K."/>
            <person name="Larrondo L.F."/>
            <person name="Lindquist E."/>
            <person name="Ling A."/>
            <person name="Lombard V."/>
            <person name="Lucas S."/>
            <person name="Lundell T."/>
            <person name="Martin R."/>
            <person name="McLaughlin D.J."/>
            <person name="Morgenstern I."/>
            <person name="Morin E."/>
            <person name="Murat C."/>
            <person name="Nagy L.G."/>
            <person name="Nolan M."/>
            <person name="Ohm R.A."/>
            <person name="Patyshakuliyeva A."/>
            <person name="Rokas A."/>
            <person name="Ruiz-Duenas F.J."/>
            <person name="Sabat G."/>
            <person name="Salamov A."/>
            <person name="Samejima M."/>
            <person name="Schmutz J."/>
            <person name="Slot J.C."/>
            <person name="St John F."/>
            <person name="Stenlid J."/>
            <person name="Sun H."/>
            <person name="Sun S."/>
            <person name="Syed K."/>
            <person name="Tsang A."/>
            <person name="Wiebenga A."/>
            <person name="Young D."/>
            <person name="Pisabarro A."/>
            <person name="Eastwood D.C."/>
            <person name="Martin F."/>
            <person name="Cullen D."/>
            <person name="Grigoriev I.V."/>
            <person name="Hibbett D.S."/>
        </authorList>
    </citation>
    <scope>NUCLEOTIDE SEQUENCE [LARGE SCALE GENOMIC DNA]</scope>
    <source>
        <strain evidence="2 3">MD-104</strain>
    </source>
</reference>
<keyword evidence="3" id="KW-1185">Reference proteome</keyword>
<dbReference type="OrthoDB" id="3364649at2759"/>
<dbReference type="Proteomes" id="UP000218811">
    <property type="component" value="Unassembled WGS sequence"/>
</dbReference>
<evidence type="ECO:0000313" key="3">
    <source>
        <dbReference type="Proteomes" id="UP000218811"/>
    </source>
</evidence>